<keyword evidence="7 8" id="KW-0472">Membrane</keyword>
<feature type="transmembrane region" description="Helical" evidence="8">
    <location>
        <begin position="114"/>
        <end position="132"/>
    </location>
</feature>
<keyword evidence="8" id="KW-0479">Metal-binding</keyword>
<comment type="function">
    <text evidence="8">Part of the MsrPQ system that repairs oxidized periplasmic proteins containing methionine sulfoxide residues (Met-O), using respiratory chain electrons. Thus protects these proteins from oxidative-stress damage caused by reactive species of oxygen and chlorine generated by the host defense mechanisms. MsrPQ is essential for the maintenance of envelope integrity under bleach stress, rescuing a wide series of structurally unrelated periplasmic proteins from methionine oxidation. MsrQ provides electrons for reduction to the reductase catalytic subunit MsrP, using the quinone pool of the respiratory chain.</text>
</comment>
<evidence type="ECO:0000256" key="1">
    <source>
        <dbReference type="ARBA" id="ARBA00004141"/>
    </source>
</evidence>
<comment type="similarity">
    <text evidence="8">Belongs to the MsrQ family.</text>
</comment>
<dbReference type="GO" id="GO:0009055">
    <property type="term" value="F:electron transfer activity"/>
    <property type="evidence" value="ECO:0007669"/>
    <property type="project" value="UniProtKB-UniRule"/>
</dbReference>
<feature type="transmembrane region" description="Helical" evidence="8">
    <location>
        <begin position="43"/>
        <end position="65"/>
    </location>
</feature>
<feature type="domain" description="Ferric oxidoreductase" evidence="9">
    <location>
        <begin position="44"/>
        <end position="157"/>
    </location>
</feature>
<keyword evidence="2 8" id="KW-0813">Transport</keyword>
<dbReference type="GO" id="GO:0010181">
    <property type="term" value="F:FMN binding"/>
    <property type="evidence" value="ECO:0007669"/>
    <property type="project" value="UniProtKB-UniRule"/>
</dbReference>
<protein>
    <recommendedName>
        <fullName evidence="8">Protein-methionine-sulfoxide reductase heme-binding subunit MsrQ</fullName>
    </recommendedName>
    <alternativeName>
        <fullName evidence="8">Flavocytochrome MsrQ</fullName>
    </alternativeName>
</protein>
<evidence type="ECO:0000259" key="9">
    <source>
        <dbReference type="Pfam" id="PF01794"/>
    </source>
</evidence>
<dbReference type="GO" id="GO:0020037">
    <property type="term" value="F:heme binding"/>
    <property type="evidence" value="ECO:0007669"/>
    <property type="project" value="UniProtKB-UniRule"/>
</dbReference>
<dbReference type="Proteomes" id="UP000595373">
    <property type="component" value="Chromosome"/>
</dbReference>
<keyword evidence="5 8" id="KW-1133">Transmembrane helix</keyword>
<dbReference type="GO" id="GO:0046872">
    <property type="term" value="F:metal ion binding"/>
    <property type="evidence" value="ECO:0007669"/>
    <property type="project" value="UniProtKB-KW"/>
</dbReference>
<dbReference type="HAMAP" id="MF_01207">
    <property type="entry name" value="MsrQ"/>
    <property type="match status" value="1"/>
</dbReference>
<dbReference type="PANTHER" id="PTHR36964:SF1">
    <property type="entry name" value="PROTEIN-METHIONINE-SULFOXIDE REDUCTASE HEME-BINDING SUBUNIT MSRQ"/>
    <property type="match status" value="1"/>
</dbReference>
<comment type="subcellular location">
    <subcellularLocation>
        <location evidence="8">Cell membrane</location>
        <topology evidence="8">Multi-pass membrane protein</topology>
    </subcellularLocation>
    <subcellularLocation>
        <location evidence="1">Membrane</location>
        <topology evidence="1">Multi-pass membrane protein</topology>
    </subcellularLocation>
</comment>
<comment type="caution">
    <text evidence="8">Lacks conserved residue(s) required for the propagation of feature annotation.</text>
</comment>
<proteinExistence type="inferred from homology"/>
<feature type="transmembrane region" description="Helical" evidence="8">
    <location>
        <begin position="144"/>
        <end position="163"/>
    </location>
</feature>
<dbReference type="PANTHER" id="PTHR36964">
    <property type="entry name" value="PROTEIN-METHIONINE-SULFOXIDE REDUCTASE HEME-BINDING SUBUNIT MSRQ"/>
    <property type="match status" value="1"/>
</dbReference>
<name>A0A9Q6Z2D2_HISSO</name>
<keyword evidence="4 8" id="KW-0812">Transmembrane</keyword>
<keyword evidence="8" id="KW-0249">Electron transport</keyword>
<dbReference type="GO" id="GO:0005886">
    <property type="term" value="C:plasma membrane"/>
    <property type="evidence" value="ECO:0007669"/>
    <property type="project" value="UniProtKB-SubCell"/>
</dbReference>
<evidence type="ECO:0000313" key="11">
    <source>
        <dbReference type="Proteomes" id="UP000595373"/>
    </source>
</evidence>
<comment type="cofactor">
    <cofactor evidence="8">
        <name>FMN</name>
        <dbReference type="ChEBI" id="CHEBI:58210"/>
    </cofactor>
    <text evidence="8">Binds 1 FMN per subunit.</text>
</comment>
<keyword evidence="3 8" id="KW-0349">Heme</keyword>
<evidence type="ECO:0000256" key="7">
    <source>
        <dbReference type="ARBA" id="ARBA00023136"/>
    </source>
</evidence>
<keyword evidence="6 8" id="KW-0408">Iron</keyword>
<keyword evidence="11" id="KW-1185">Reference proteome</keyword>
<evidence type="ECO:0000256" key="3">
    <source>
        <dbReference type="ARBA" id="ARBA00022617"/>
    </source>
</evidence>
<sequence length="199" mass="22730">MLALLRIIIHLCCFAPLVWLLFVLFSGNETALGADPIKEIEHFLGYTAILIFCAMFLLSILLQLLNKNQYQILRRPLGLWAFVLALLHVASYLFLELGFDFSLFINEIITRPYLILGGIAFLILSVMAITSLPQIKQWLGKRWFQIHQLAYIAIICAAIHYYWSSKSVTLAPIVVSLAVIGIVIWKYSGKYLLTFLHKK</sequence>
<evidence type="ECO:0000256" key="5">
    <source>
        <dbReference type="ARBA" id="ARBA00022989"/>
    </source>
</evidence>
<keyword evidence="8" id="KW-0288">FMN</keyword>
<dbReference type="EMBL" id="CP066558">
    <property type="protein sequence ID" value="QQF83187.1"/>
    <property type="molecule type" value="Genomic_DNA"/>
</dbReference>
<reference evidence="10 11" key="1">
    <citation type="submission" date="2020-12" db="EMBL/GenBank/DDBJ databases">
        <title>ASc-MMNZ-VFA-070.</title>
        <authorList>
            <person name="Schryvers A."/>
            <person name="Mostafa Nazari M."/>
            <person name="Farshchi Andisi V."/>
            <person name="Timsit E."/>
            <person name="Walter Morck D."/>
        </authorList>
    </citation>
    <scope>NUCLEOTIDE SEQUENCE [LARGE SCALE GENOMIC DNA]</scope>
    <source>
        <strain evidence="10 11">ASc-MMNZ-VFA-070</strain>
    </source>
</reference>
<accession>A0A9Q6Z2D2</accession>
<feature type="transmembrane region" description="Helical" evidence="8">
    <location>
        <begin position="77"/>
        <end position="94"/>
    </location>
</feature>
<dbReference type="OrthoDB" id="9788328at2"/>
<gene>
    <name evidence="8" type="primary">msrQ</name>
    <name evidence="10" type="ORF">JFL49_04630</name>
</gene>
<dbReference type="Pfam" id="PF01794">
    <property type="entry name" value="Ferric_reduct"/>
    <property type="match status" value="1"/>
</dbReference>
<evidence type="ECO:0000256" key="8">
    <source>
        <dbReference type="HAMAP-Rule" id="MF_01207"/>
    </source>
</evidence>
<dbReference type="GO" id="GO:0030091">
    <property type="term" value="P:protein repair"/>
    <property type="evidence" value="ECO:0007669"/>
    <property type="project" value="UniProtKB-UniRule"/>
</dbReference>
<evidence type="ECO:0000313" key="10">
    <source>
        <dbReference type="EMBL" id="QQF83187.1"/>
    </source>
</evidence>
<dbReference type="RefSeq" id="WP_075294363.1">
    <property type="nucleotide sequence ID" value="NZ_CP018802.1"/>
</dbReference>
<feature type="transmembrane region" description="Helical" evidence="8">
    <location>
        <begin position="169"/>
        <end position="189"/>
    </location>
</feature>
<dbReference type="InterPro" id="IPR022837">
    <property type="entry name" value="MsrQ-like"/>
</dbReference>
<evidence type="ECO:0000256" key="6">
    <source>
        <dbReference type="ARBA" id="ARBA00023004"/>
    </source>
</evidence>
<evidence type="ECO:0000256" key="2">
    <source>
        <dbReference type="ARBA" id="ARBA00022448"/>
    </source>
</evidence>
<organism evidence="10 11">
    <name type="scientific">Histophilus somni</name>
    <name type="common">Haemophilus somnus</name>
    <dbReference type="NCBI Taxonomy" id="731"/>
    <lineage>
        <taxon>Bacteria</taxon>
        <taxon>Pseudomonadati</taxon>
        <taxon>Pseudomonadota</taxon>
        <taxon>Gammaproteobacteria</taxon>
        <taxon>Pasteurellales</taxon>
        <taxon>Pasteurellaceae</taxon>
        <taxon>Histophilus</taxon>
    </lineage>
</organism>
<keyword evidence="8" id="KW-1003">Cell membrane</keyword>
<comment type="subunit">
    <text evidence="8">Heterodimer of a catalytic subunit (MsrP) and a heme-binding subunit (MsrQ).</text>
</comment>
<dbReference type="GO" id="GO:0016679">
    <property type="term" value="F:oxidoreductase activity, acting on diphenols and related substances as donors"/>
    <property type="evidence" value="ECO:0007669"/>
    <property type="project" value="TreeGrafter"/>
</dbReference>
<evidence type="ECO:0000256" key="4">
    <source>
        <dbReference type="ARBA" id="ARBA00022692"/>
    </source>
</evidence>
<dbReference type="AlphaFoldDB" id="A0A9Q6Z2D2"/>
<comment type="cofactor">
    <cofactor evidence="8">
        <name>heme b</name>
        <dbReference type="ChEBI" id="CHEBI:60344"/>
    </cofactor>
    <text evidence="8">Binds 1 heme b (iron(II)-protoporphyrin IX) group per subunit.</text>
</comment>
<keyword evidence="8" id="KW-0285">Flavoprotein</keyword>
<dbReference type="InterPro" id="IPR013130">
    <property type="entry name" value="Fe3_Rdtase_TM_dom"/>
</dbReference>